<evidence type="ECO:0000256" key="2">
    <source>
        <dbReference type="SAM" id="Phobius"/>
    </source>
</evidence>
<sequence>MSVMPEPVPAADETVAANAAQTPPETAAAPTEGTAAADLAWSGGDDDRAEPAPERQSWVATWRKAGALLLGGLALGAAIVLGFWLLEPKTNGPQPPPQASHTATSASASTNAAPPSIASTPEQDNKYVQDLNDRGISFANPEAAIYNGKLVCEDVRQGMAVPQIVDAFRASNPGLGADAQGYVAISIRTYCPQNANLVSGIS</sequence>
<evidence type="ECO:0000313" key="5">
    <source>
        <dbReference type="Proteomes" id="UP000193990"/>
    </source>
</evidence>
<dbReference type="AlphaFoldDB" id="A0A1X1R165"/>
<dbReference type="EMBL" id="LQOK01000038">
    <property type="protein sequence ID" value="ORU97629.1"/>
    <property type="molecule type" value="Genomic_DNA"/>
</dbReference>
<feature type="region of interest" description="Disordered" evidence="1">
    <location>
        <begin position="1"/>
        <end position="55"/>
    </location>
</feature>
<protein>
    <recommendedName>
        <fullName evidence="3">DUF732 domain-containing protein</fullName>
    </recommendedName>
</protein>
<comment type="caution">
    <text evidence="4">The sequence shown here is derived from an EMBL/GenBank/DDBJ whole genome shotgun (WGS) entry which is preliminary data.</text>
</comment>
<keyword evidence="2" id="KW-0812">Transmembrane</keyword>
<feature type="region of interest" description="Disordered" evidence="1">
    <location>
        <begin position="91"/>
        <end position="122"/>
    </location>
</feature>
<dbReference type="Proteomes" id="UP000193990">
    <property type="component" value="Unassembled WGS sequence"/>
</dbReference>
<organism evidence="4 5">
    <name type="scientific">Mycobacterium bohemicum</name>
    <dbReference type="NCBI Taxonomy" id="56425"/>
    <lineage>
        <taxon>Bacteria</taxon>
        <taxon>Bacillati</taxon>
        <taxon>Actinomycetota</taxon>
        <taxon>Actinomycetes</taxon>
        <taxon>Mycobacteriales</taxon>
        <taxon>Mycobacteriaceae</taxon>
        <taxon>Mycobacterium</taxon>
    </lineage>
</organism>
<keyword evidence="5" id="KW-1185">Reference proteome</keyword>
<keyword evidence="2" id="KW-1133">Transmembrane helix</keyword>
<accession>A0A1X1R165</accession>
<proteinExistence type="predicted"/>
<reference evidence="4 5" key="1">
    <citation type="submission" date="2016-01" db="EMBL/GenBank/DDBJ databases">
        <title>The new phylogeny of the genus Mycobacterium.</title>
        <authorList>
            <person name="Tarcisio F."/>
            <person name="Conor M."/>
            <person name="Antonella G."/>
            <person name="Elisabetta G."/>
            <person name="Giulia F.S."/>
            <person name="Sara T."/>
            <person name="Anna F."/>
            <person name="Clotilde B."/>
            <person name="Roberto B."/>
            <person name="Veronica D.S."/>
            <person name="Fabio R."/>
            <person name="Monica P."/>
            <person name="Olivier J."/>
            <person name="Enrico T."/>
            <person name="Nicola S."/>
        </authorList>
    </citation>
    <scope>NUCLEOTIDE SEQUENCE [LARGE SCALE GENOMIC DNA]</scope>
    <source>
        <strain evidence="4 5">DSM 44277</strain>
    </source>
</reference>
<evidence type="ECO:0000313" key="4">
    <source>
        <dbReference type="EMBL" id="ORU97629.1"/>
    </source>
</evidence>
<evidence type="ECO:0000259" key="3">
    <source>
        <dbReference type="Pfam" id="PF05305"/>
    </source>
</evidence>
<name>A0A1X1R165_MYCBE</name>
<feature type="transmembrane region" description="Helical" evidence="2">
    <location>
        <begin position="65"/>
        <end position="86"/>
    </location>
</feature>
<evidence type="ECO:0000256" key="1">
    <source>
        <dbReference type="SAM" id="MobiDB-lite"/>
    </source>
</evidence>
<feature type="compositionally biased region" description="Low complexity" evidence="1">
    <location>
        <begin position="16"/>
        <end position="37"/>
    </location>
</feature>
<dbReference type="Pfam" id="PF05305">
    <property type="entry name" value="DUF732"/>
    <property type="match status" value="1"/>
</dbReference>
<feature type="compositionally biased region" description="Low complexity" evidence="1">
    <location>
        <begin position="99"/>
        <end position="121"/>
    </location>
</feature>
<gene>
    <name evidence="4" type="ORF">AWB93_16730</name>
</gene>
<dbReference type="STRING" id="56425.AWB93_16730"/>
<feature type="domain" description="DUF732" evidence="3">
    <location>
        <begin position="123"/>
        <end position="193"/>
    </location>
</feature>
<keyword evidence="2" id="KW-0472">Membrane</keyword>
<dbReference type="InterPro" id="IPR007969">
    <property type="entry name" value="DUF732"/>
</dbReference>